<sequence>MSDTRHDQGHPRKALAFPLIGQTHIPNFLCDVGLSCHVIAAICCMTQNPAGSALKLSLRAAIDAGMAKLYFNFSTMNAGKSTVLLQASYNYRERGMQTYLMTAQFDNRAGEGRIASRIGIGDDADTFAPGEDLFAKVEARLAEGGVACIFIDEAQFLEKEQVWQLARVVDDLKVPVMCYGLRVDFRGELFPGSAALLALADEMREVRTICHCGKKATMVVRMGPDRIALKEGAQVQIGGNETYVSLCRKHWRTAMSGEPVAG</sequence>
<dbReference type="NCBIfam" id="NF003300">
    <property type="entry name" value="PRK04296.1-5"/>
    <property type="match status" value="1"/>
</dbReference>
<keyword evidence="13" id="KW-1185">Reference proteome</keyword>
<dbReference type="Gene3D" id="3.40.50.300">
    <property type="entry name" value="P-loop containing nucleotide triphosphate hydrolases"/>
    <property type="match status" value="1"/>
</dbReference>
<evidence type="ECO:0000256" key="2">
    <source>
        <dbReference type="ARBA" id="ARBA00012118"/>
    </source>
</evidence>
<comment type="subcellular location">
    <subcellularLocation>
        <location evidence="8">Cytoplasm</location>
    </subcellularLocation>
</comment>
<dbReference type="GO" id="GO:0004797">
    <property type="term" value="F:thymidine kinase activity"/>
    <property type="evidence" value="ECO:0007669"/>
    <property type="project" value="UniProtKB-UniRule"/>
</dbReference>
<proteinExistence type="inferred from homology"/>
<dbReference type="GO" id="GO:0008270">
    <property type="term" value="F:zinc ion binding"/>
    <property type="evidence" value="ECO:0007669"/>
    <property type="project" value="UniProtKB-UniRule"/>
</dbReference>
<dbReference type="HAMAP" id="MF_00124">
    <property type="entry name" value="Thymidine_kinase"/>
    <property type="match status" value="1"/>
</dbReference>
<keyword evidence="6 8" id="KW-0418">Kinase</keyword>
<dbReference type="AlphaFoldDB" id="A0A0P1F588"/>
<keyword evidence="8" id="KW-0479">Metal-binding</keyword>
<feature type="binding site" evidence="8">
    <location>
        <position position="247"/>
    </location>
    <ligand>
        <name>Zn(2+)</name>
        <dbReference type="ChEBI" id="CHEBI:29105"/>
    </ligand>
</feature>
<dbReference type="GO" id="GO:0005524">
    <property type="term" value="F:ATP binding"/>
    <property type="evidence" value="ECO:0007669"/>
    <property type="project" value="UniProtKB-UniRule"/>
</dbReference>
<keyword evidence="7 8" id="KW-0067">ATP-binding</keyword>
<evidence type="ECO:0000313" key="13">
    <source>
        <dbReference type="Proteomes" id="UP000051086"/>
    </source>
</evidence>
<comment type="similarity">
    <text evidence="1 8 10">Belongs to the thymidine kinase family.</text>
</comment>
<name>A0A0P1F588_9RHOB</name>
<dbReference type="EMBL" id="CYSB01000005">
    <property type="protein sequence ID" value="CUH62912.1"/>
    <property type="molecule type" value="Genomic_DNA"/>
</dbReference>
<dbReference type="EC" id="2.7.1.21" evidence="2 8"/>
<evidence type="ECO:0000313" key="14">
    <source>
        <dbReference type="Proteomes" id="UP000051887"/>
    </source>
</evidence>
<dbReference type="PANTHER" id="PTHR11441:SF0">
    <property type="entry name" value="THYMIDINE KINASE, CYTOSOLIC"/>
    <property type="match status" value="1"/>
</dbReference>
<feature type="active site" description="Proton acceptor" evidence="8">
    <location>
        <position position="153"/>
    </location>
</feature>
<dbReference type="Gene3D" id="3.30.60.20">
    <property type="match status" value="1"/>
</dbReference>
<gene>
    <name evidence="8 12" type="primary">tdk</name>
    <name evidence="11" type="ORF">TL5118_00237</name>
    <name evidence="12" type="ORF">TL5120_01954</name>
</gene>
<feature type="binding site" evidence="8">
    <location>
        <begin position="74"/>
        <end position="81"/>
    </location>
    <ligand>
        <name>ATP</name>
        <dbReference type="ChEBI" id="CHEBI:30616"/>
    </ligand>
</feature>
<dbReference type="PROSITE" id="PS00603">
    <property type="entry name" value="TK_CELLULAR_TYPE"/>
    <property type="match status" value="1"/>
</dbReference>
<comment type="subunit">
    <text evidence="8">Homotetramer.</text>
</comment>
<evidence type="ECO:0000256" key="3">
    <source>
        <dbReference type="ARBA" id="ARBA00022634"/>
    </source>
</evidence>
<evidence type="ECO:0000313" key="12">
    <source>
        <dbReference type="EMBL" id="CUH72158.1"/>
    </source>
</evidence>
<evidence type="ECO:0000256" key="9">
    <source>
        <dbReference type="RuleBase" id="RU000544"/>
    </source>
</evidence>
<dbReference type="Proteomes" id="UP000051086">
    <property type="component" value="Unassembled WGS sequence"/>
</dbReference>
<dbReference type="InterPro" id="IPR001267">
    <property type="entry name" value="Thymidine_kinase"/>
</dbReference>
<protein>
    <recommendedName>
        <fullName evidence="2 8">Thymidine kinase</fullName>
        <ecNumber evidence="2 8">2.7.1.21</ecNumber>
    </recommendedName>
</protein>
<dbReference type="InterPro" id="IPR027417">
    <property type="entry name" value="P-loop_NTPase"/>
</dbReference>
<reference evidence="12 14" key="1">
    <citation type="submission" date="2015-09" db="EMBL/GenBank/DDBJ databases">
        <authorList>
            <consortium name="Swine Surveillance"/>
        </authorList>
    </citation>
    <scope>NUCLEOTIDE SEQUENCE [LARGE SCALE GENOMIC DNA]</scope>
    <source>
        <strain evidence="12 14">5120</strain>
    </source>
</reference>
<organism evidence="12 14">
    <name type="scientific">Thalassovita autumnalis</name>
    <dbReference type="NCBI Taxonomy" id="2072972"/>
    <lineage>
        <taxon>Bacteria</taxon>
        <taxon>Pseudomonadati</taxon>
        <taxon>Pseudomonadota</taxon>
        <taxon>Alphaproteobacteria</taxon>
        <taxon>Rhodobacterales</taxon>
        <taxon>Roseobacteraceae</taxon>
        <taxon>Thalassovita</taxon>
    </lineage>
</organism>
<dbReference type="EMBL" id="CYSC01000027">
    <property type="protein sequence ID" value="CUH72158.1"/>
    <property type="molecule type" value="Genomic_DNA"/>
</dbReference>
<evidence type="ECO:0000256" key="1">
    <source>
        <dbReference type="ARBA" id="ARBA00007587"/>
    </source>
</evidence>
<evidence type="ECO:0000313" key="11">
    <source>
        <dbReference type="EMBL" id="CUH62912.1"/>
    </source>
</evidence>
<dbReference type="Pfam" id="PF00265">
    <property type="entry name" value="TK"/>
    <property type="match status" value="1"/>
</dbReference>
<keyword evidence="3 8" id="KW-0237">DNA synthesis</keyword>
<feature type="binding site" evidence="8">
    <location>
        <position position="212"/>
    </location>
    <ligand>
        <name>Zn(2+)</name>
        <dbReference type="ChEBI" id="CHEBI:29105"/>
    </ligand>
</feature>
<feature type="binding site" evidence="8">
    <location>
        <begin position="152"/>
        <end position="155"/>
    </location>
    <ligand>
        <name>ATP</name>
        <dbReference type="ChEBI" id="CHEBI:30616"/>
    </ligand>
</feature>
<comment type="catalytic activity">
    <reaction evidence="8 9">
        <text>thymidine + ATP = dTMP + ADP + H(+)</text>
        <dbReference type="Rhea" id="RHEA:19129"/>
        <dbReference type="ChEBI" id="CHEBI:15378"/>
        <dbReference type="ChEBI" id="CHEBI:17748"/>
        <dbReference type="ChEBI" id="CHEBI:30616"/>
        <dbReference type="ChEBI" id="CHEBI:63528"/>
        <dbReference type="ChEBI" id="CHEBI:456216"/>
        <dbReference type="EC" id="2.7.1.21"/>
    </reaction>
</comment>
<dbReference type="GO" id="GO:0046104">
    <property type="term" value="P:thymidine metabolic process"/>
    <property type="evidence" value="ECO:0007669"/>
    <property type="project" value="TreeGrafter"/>
</dbReference>
<keyword evidence="8" id="KW-0862">Zinc</keyword>
<evidence type="ECO:0000256" key="8">
    <source>
        <dbReference type="HAMAP-Rule" id="MF_00124"/>
    </source>
</evidence>
<evidence type="ECO:0000256" key="5">
    <source>
        <dbReference type="ARBA" id="ARBA00022741"/>
    </source>
</evidence>
<evidence type="ECO:0000256" key="6">
    <source>
        <dbReference type="ARBA" id="ARBA00022777"/>
    </source>
</evidence>
<feature type="binding site" evidence="8">
    <location>
        <position position="210"/>
    </location>
    <ligand>
        <name>Zn(2+)</name>
        <dbReference type="ChEBI" id="CHEBI:29105"/>
    </ligand>
</feature>
<keyword evidence="5 8" id="KW-0547">Nucleotide-binding</keyword>
<accession>A0A0P1F588</accession>
<dbReference type="SUPFAM" id="SSF57716">
    <property type="entry name" value="Glucocorticoid receptor-like (DNA-binding domain)"/>
    <property type="match status" value="1"/>
</dbReference>
<keyword evidence="4 8" id="KW-0808">Transferase</keyword>
<reference evidence="11 13" key="2">
    <citation type="submission" date="2015-09" db="EMBL/GenBank/DDBJ databases">
        <authorList>
            <person name="Rodrigo-Torres L."/>
            <person name="Arahal D.R."/>
        </authorList>
    </citation>
    <scope>NUCLEOTIDE SEQUENCE [LARGE SCALE GENOMIC DNA]</scope>
    <source>
        <strain evidence="11 13">CECT 5118</strain>
    </source>
</reference>
<feature type="binding site" evidence="8">
    <location>
        <position position="250"/>
    </location>
    <ligand>
        <name>Zn(2+)</name>
        <dbReference type="ChEBI" id="CHEBI:29105"/>
    </ligand>
</feature>
<dbReference type="GO" id="GO:0005829">
    <property type="term" value="C:cytosol"/>
    <property type="evidence" value="ECO:0007669"/>
    <property type="project" value="TreeGrafter"/>
</dbReference>
<dbReference type="SUPFAM" id="SSF52540">
    <property type="entry name" value="P-loop containing nucleoside triphosphate hydrolases"/>
    <property type="match status" value="1"/>
</dbReference>
<dbReference type="GO" id="GO:0071897">
    <property type="term" value="P:DNA biosynthetic process"/>
    <property type="evidence" value="ECO:0007669"/>
    <property type="project" value="UniProtKB-KW"/>
</dbReference>
<dbReference type="InterPro" id="IPR020633">
    <property type="entry name" value="Thymidine_kinase_CS"/>
</dbReference>
<evidence type="ECO:0000256" key="7">
    <source>
        <dbReference type="ARBA" id="ARBA00022840"/>
    </source>
</evidence>
<evidence type="ECO:0000256" key="4">
    <source>
        <dbReference type="ARBA" id="ARBA00022679"/>
    </source>
</evidence>
<keyword evidence="8" id="KW-0963">Cytoplasm</keyword>
<dbReference type="PANTHER" id="PTHR11441">
    <property type="entry name" value="THYMIDINE KINASE"/>
    <property type="match status" value="1"/>
</dbReference>
<evidence type="ECO:0000256" key="10">
    <source>
        <dbReference type="RuleBase" id="RU004165"/>
    </source>
</evidence>
<dbReference type="Proteomes" id="UP000051887">
    <property type="component" value="Unassembled WGS sequence"/>
</dbReference>